<protein>
    <recommendedName>
        <fullName evidence="8">SET domain-containing protein</fullName>
    </recommendedName>
</protein>
<dbReference type="eggNOG" id="KOG1081">
    <property type="taxonomic scope" value="Eukaryota"/>
</dbReference>
<evidence type="ECO:0000256" key="1">
    <source>
        <dbReference type="ARBA" id="ARBA00004123"/>
    </source>
</evidence>
<dbReference type="GO" id="GO:0005694">
    <property type="term" value="C:chromosome"/>
    <property type="evidence" value="ECO:0007669"/>
    <property type="project" value="UniProtKB-SubCell"/>
</dbReference>
<organism evidence="9 10">
    <name type="scientific">Thalassiosira oceanica</name>
    <name type="common">Marine diatom</name>
    <dbReference type="NCBI Taxonomy" id="159749"/>
    <lineage>
        <taxon>Eukaryota</taxon>
        <taxon>Sar</taxon>
        <taxon>Stramenopiles</taxon>
        <taxon>Ochrophyta</taxon>
        <taxon>Bacillariophyta</taxon>
        <taxon>Coscinodiscophyceae</taxon>
        <taxon>Thalassiosirophycidae</taxon>
        <taxon>Thalassiosirales</taxon>
        <taxon>Thalassiosiraceae</taxon>
        <taxon>Thalassiosira</taxon>
    </lineage>
</organism>
<dbReference type="SUPFAM" id="SSF82199">
    <property type="entry name" value="SET domain"/>
    <property type="match status" value="1"/>
</dbReference>
<evidence type="ECO:0000259" key="8">
    <source>
        <dbReference type="SMART" id="SM00317"/>
    </source>
</evidence>
<keyword evidence="6" id="KW-0949">S-adenosyl-L-methionine</keyword>
<dbReference type="Proteomes" id="UP000266841">
    <property type="component" value="Unassembled WGS sequence"/>
</dbReference>
<comment type="caution">
    <text evidence="9">The sequence shown here is derived from an EMBL/GenBank/DDBJ whole genome shotgun (WGS) entry which is preliminary data.</text>
</comment>
<sequence length="251" mass="27150">MGRRRFAKCRVQREHGKGWGLISIDGVKSGDLVIEYAGEVIDESTKESRLAAWTRDHPSDPNFYVMALGQAGWYIDARHVANQARFINHSCDPNCRLVPLNVAGHMRVAIVAGGGGVGDDSEAGKKTKKQLLAEAKHRVSKERKFLRSVAESEVTRLSLTGPVVPGSGGDETAEVVAAGPQAKKHREDAAAGRIFLWRNARAGGNFARRYRRWEERRAGGGGTRGQRGAALSALGRQGTVDVISIVGTGRN</sequence>
<reference evidence="9 10" key="1">
    <citation type="journal article" date="2012" name="Genome Biol.">
        <title>Genome and low-iron response of an oceanic diatom adapted to chronic iron limitation.</title>
        <authorList>
            <person name="Lommer M."/>
            <person name="Specht M."/>
            <person name="Roy A.S."/>
            <person name="Kraemer L."/>
            <person name="Andreson R."/>
            <person name="Gutowska M.A."/>
            <person name="Wolf J."/>
            <person name="Bergner S.V."/>
            <person name="Schilhabel M.B."/>
            <person name="Klostermeier U.C."/>
            <person name="Beiko R.G."/>
            <person name="Rosenstiel P."/>
            <person name="Hippler M."/>
            <person name="Laroche J."/>
        </authorList>
    </citation>
    <scope>NUCLEOTIDE SEQUENCE [LARGE SCALE GENOMIC DNA]</scope>
    <source>
        <strain evidence="9 10">CCMP1005</strain>
    </source>
</reference>
<evidence type="ECO:0000313" key="10">
    <source>
        <dbReference type="Proteomes" id="UP000266841"/>
    </source>
</evidence>
<dbReference type="InterPro" id="IPR050777">
    <property type="entry name" value="SET2_Histone-Lys_MeTrsfase"/>
</dbReference>
<evidence type="ECO:0000256" key="6">
    <source>
        <dbReference type="ARBA" id="ARBA00022691"/>
    </source>
</evidence>
<evidence type="ECO:0000256" key="5">
    <source>
        <dbReference type="ARBA" id="ARBA00022679"/>
    </source>
</evidence>
<gene>
    <name evidence="9" type="ORF">THAOC_31076</name>
</gene>
<dbReference type="InterPro" id="IPR046341">
    <property type="entry name" value="SET_dom_sf"/>
</dbReference>
<evidence type="ECO:0000256" key="4">
    <source>
        <dbReference type="ARBA" id="ARBA00022603"/>
    </source>
</evidence>
<dbReference type="SMART" id="SM00317">
    <property type="entry name" value="SET"/>
    <property type="match status" value="1"/>
</dbReference>
<keyword evidence="7" id="KW-0539">Nucleus</keyword>
<evidence type="ECO:0000256" key="2">
    <source>
        <dbReference type="ARBA" id="ARBA00004286"/>
    </source>
</evidence>
<dbReference type="EMBL" id="AGNL01044286">
    <property type="protein sequence ID" value="EJK49990.1"/>
    <property type="molecule type" value="Genomic_DNA"/>
</dbReference>
<feature type="domain" description="SET" evidence="8">
    <location>
        <begin position="7"/>
        <end position="119"/>
    </location>
</feature>
<accession>K0RA07</accession>
<keyword evidence="3" id="KW-0158">Chromosome</keyword>
<keyword evidence="4" id="KW-0489">Methyltransferase</keyword>
<keyword evidence="10" id="KW-1185">Reference proteome</keyword>
<dbReference type="AlphaFoldDB" id="K0RA07"/>
<keyword evidence="5" id="KW-0808">Transferase</keyword>
<dbReference type="GO" id="GO:0032259">
    <property type="term" value="P:methylation"/>
    <property type="evidence" value="ECO:0007669"/>
    <property type="project" value="UniProtKB-KW"/>
</dbReference>
<dbReference type="GO" id="GO:0005634">
    <property type="term" value="C:nucleus"/>
    <property type="evidence" value="ECO:0007669"/>
    <property type="project" value="UniProtKB-SubCell"/>
</dbReference>
<dbReference type="PANTHER" id="PTHR22884">
    <property type="entry name" value="SET DOMAIN PROTEINS"/>
    <property type="match status" value="1"/>
</dbReference>
<dbReference type="InterPro" id="IPR001214">
    <property type="entry name" value="SET_dom"/>
</dbReference>
<evidence type="ECO:0000256" key="7">
    <source>
        <dbReference type="ARBA" id="ARBA00023242"/>
    </source>
</evidence>
<dbReference type="Gene3D" id="2.170.270.10">
    <property type="entry name" value="SET domain"/>
    <property type="match status" value="1"/>
</dbReference>
<name>K0RA07_THAOC</name>
<dbReference type="Pfam" id="PF00856">
    <property type="entry name" value="SET"/>
    <property type="match status" value="1"/>
</dbReference>
<evidence type="ECO:0000313" key="9">
    <source>
        <dbReference type="EMBL" id="EJK49990.1"/>
    </source>
</evidence>
<comment type="subcellular location">
    <subcellularLocation>
        <location evidence="2">Chromosome</location>
    </subcellularLocation>
    <subcellularLocation>
        <location evidence="1">Nucleus</location>
    </subcellularLocation>
</comment>
<evidence type="ECO:0000256" key="3">
    <source>
        <dbReference type="ARBA" id="ARBA00022454"/>
    </source>
</evidence>
<proteinExistence type="predicted"/>
<dbReference type="OrthoDB" id="422362at2759"/>
<dbReference type="GO" id="GO:0008168">
    <property type="term" value="F:methyltransferase activity"/>
    <property type="evidence" value="ECO:0007669"/>
    <property type="project" value="UniProtKB-KW"/>
</dbReference>